<dbReference type="Pfam" id="PF00664">
    <property type="entry name" value="ABC_membrane"/>
    <property type="match status" value="2"/>
</dbReference>
<feature type="transmembrane region" description="Helical" evidence="11">
    <location>
        <begin position="1619"/>
        <end position="1638"/>
    </location>
</feature>
<protein>
    <submittedName>
        <fullName evidence="14">Uncharacterized protein</fullName>
    </submittedName>
</protein>
<evidence type="ECO:0000259" key="13">
    <source>
        <dbReference type="PROSITE" id="PS50929"/>
    </source>
</evidence>
<evidence type="ECO:0000256" key="1">
    <source>
        <dbReference type="ARBA" id="ARBA00004141"/>
    </source>
</evidence>
<keyword evidence="6" id="KW-0547">Nucleotide-binding</keyword>
<keyword evidence="5" id="KW-0677">Repeat</keyword>
<dbReference type="GO" id="GO:0140359">
    <property type="term" value="F:ABC-type transporter activity"/>
    <property type="evidence" value="ECO:0007669"/>
    <property type="project" value="InterPro"/>
</dbReference>
<dbReference type="GO" id="GO:0016020">
    <property type="term" value="C:membrane"/>
    <property type="evidence" value="ECO:0007669"/>
    <property type="project" value="UniProtKB-SubCell"/>
</dbReference>
<dbReference type="GO" id="GO:0016887">
    <property type="term" value="F:ATP hydrolysis activity"/>
    <property type="evidence" value="ECO:0007669"/>
    <property type="project" value="InterPro"/>
</dbReference>
<name>A0A8K0SL59_9HYPO</name>
<dbReference type="CDD" id="cd18596">
    <property type="entry name" value="ABC_6TM_VMR1_D1_like"/>
    <property type="match status" value="1"/>
</dbReference>
<reference evidence="14" key="1">
    <citation type="journal article" date="2021" name="Nat. Commun.">
        <title>Genetic determinants of endophytism in the Arabidopsis root mycobiome.</title>
        <authorList>
            <person name="Mesny F."/>
            <person name="Miyauchi S."/>
            <person name="Thiergart T."/>
            <person name="Pickel B."/>
            <person name="Atanasova L."/>
            <person name="Karlsson M."/>
            <person name="Huettel B."/>
            <person name="Barry K.W."/>
            <person name="Haridas S."/>
            <person name="Chen C."/>
            <person name="Bauer D."/>
            <person name="Andreopoulos W."/>
            <person name="Pangilinan J."/>
            <person name="LaButti K."/>
            <person name="Riley R."/>
            <person name="Lipzen A."/>
            <person name="Clum A."/>
            <person name="Drula E."/>
            <person name="Henrissat B."/>
            <person name="Kohler A."/>
            <person name="Grigoriev I.V."/>
            <person name="Martin F.M."/>
            <person name="Hacquard S."/>
        </authorList>
    </citation>
    <scope>NUCLEOTIDE SEQUENCE</scope>
    <source>
        <strain evidence="14">MPI-CAGE-CH-0235</strain>
    </source>
</reference>
<dbReference type="OrthoDB" id="6500128at2759"/>
<dbReference type="Gene3D" id="3.40.50.300">
    <property type="entry name" value="P-loop containing nucleotide triphosphate hydrolases"/>
    <property type="match status" value="2"/>
</dbReference>
<dbReference type="SMART" id="SM00382">
    <property type="entry name" value="AAA"/>
    <property type="match status" value="2"/>
</dbReference>
<sequence>MLRQIRLSHEQEPQGFDIITPSYINSGCYKQEHARFEASLLSKCDADLWYHGSYQTSCPRPILIDEHHVQQMEDLHQALTTAIVDIVQRWWADDVANLPQRMPLQPDEEKHLKWIEGQVLLGNLPKFADCLGSWRPDFLVEEDDDVAENFRITEINARFSFNGFMHGMYGHQALDETFCPGARDIVTATRGEAILEGLFDLFRRDQPLHLLKGEEAGIDIHMFIDAASRRLGIKPRLITPQQLRLFPDADSTTGHKLCCVVPATLSDDGATIPAPPDDRSWIDENGDRVEEIFQIGLELHQHELAALSVEVLREVSLRCFNDMRTVLLVHDKRMLGIVKQEIPHLVERKVLSPAQGIVLQRGVVDTLLPGSQELKELLQASRDAASSGIQDGYIMKPIRGGKGAGIIFGEDLTHAEWVQSLERLQDPSVIPGVSCVVQKRVVPRLYDMVLKSSGEMTRYPLVGTYHVTNGKLLGLGTWRTSGSRVVAIIPMLHQSVAMGSTTLSTVTTCSALVVAILASIPAILSVILQIRSSKPKDRFYEDEDGCSPPEALAKFSNSRQKITVLFFSVLGLASSVAILVLGLSDNDQHTRLWELFLSMITWAFSVSHESALVLIQIGSALSIAIGSSLLPRRPDVYQEFRLVDRQQTVSALSRHTWAWAWPLIKLACVKDDLDTEDVPLGDHKIRSQDLEKKLHSLSANVSLFSTLLSSYKGRLTLLWSTTVLRCVISVVPFWSMLRITTILERQSGGSGQQAELLALVILMTVSNLLDAWLEGWAYWFSDTSLALPIKSQLTSLIFGKLLRRRQIQSPDETPISHAESPTSTPEARPRDNTSQPKTESNQAVVNLVGVDTERIVQFLQYNFLILTGILKFIIFSSFLYYLIGLVPLVAGILCWALVLPINAYFTNVVMAQSRGLMKVRDDKLTRISEALQGIRQIKFTATESRWEKIILAVRERELATLWKFFLADTGLFACWVVSPILLSASSLAVYVLIHGRLSPSVAFVSIGMFNSLEITLGSLPELLTWSLESLVSISRINEYMKEPEVKEVSQSSGIMFEDTSIAWHDNGTPGTGRFRLQNMNLEFPLGKLSVIIGKTGTGKSLLLSAILGEVDILEGSITIPRKEAPEGRDLHREWILPGSIAYVSQKIWLTNASIRENILFGLPFIQSRYQQVIRSCGLDDDIATLPNGHDTELGANGVNLSGGQKWRVTLARAIYSRAEILIMEDIFSAVDTNVGRWIFENCLIGKLCEKRTRILATYNLGMVLPKASYVAELDGNGGVVYSGVPCRNRYLELSSPHQPDLDENNSSPTHGLAKATDIRSVRQPSPESHSASLPNTPKRDFIQEETRERGAVKNTVYLRYMRSCGGLAMWGICALTFIAYQVGIVGRGWWLRKWTASSGDVREDFRVLDPVYLQQERDVGDVPFTGYHFQVSNLGVYMIISTLAAAVGVLRVLFTYVLSMKASKRVFEKVLSSILHAPPLWLDAVPSGRIINRLTADFGIIDERISMAWSSFASNLLRLAGICVASFMTSLYIIPPALVLVVLALIVGRYYLAASRPLKRLSSNSRSPIFELFNSTLAGLTTIRAFAASARQMAQMHKCIDEWVMSTFYLSLINRWMSFRMALIASTFSLVVGVIVVYDCRIDAALAGFVLSFILDFSESIRRMVRCYGDMELAMNSMERVGEYMDLETESATGEEPPAGWPSSGTIDIEDLHVTYAHDLPPVLKGLTVNIPEGGRIGVVGRTGAGKSSLTLALFGFLKPQKGYIMIDGMDVSKIPPHTLRSRLAIIPQDPMLFRGTVRLNIDPFDEYSDQELLDSLSQVHLINTDGASAPSGNGNIFHNLDSPVSESGGNLSEGQRQLLCIARAIVSRRKIVVFDEATSAVDVETDALIQRSIRDGLAGSTLIVIAHRLSNIVDFDKILVLDNGIMAEYGTPLELWHKDGVFRRMCESSTDADRQNLQDKILGLRSKSMDFDDQV</sequence>
<proteinExistence type="inferred from homology"/>
<feature type="transmembrane region" description="Helical" evidence="11">
    <location>
        <begin position="863"/>
        <end position="883"/>
    </location>
</feature>
<dbReference type="PANTHER" id="PTHR24223:SF456">
    <property type="entry name" value="MULTIDRUG RESISTANCE-ASSOCIATED PROTEIN LETHAL(2)03659"/>
    <property type="match status" value="1"/>
</dbReference>
<keyword evidence="4 11" id="KW-0812">Transmembrane</keyword>
<feature type="domain" description="ABC transmembrane type-1" evidence="13">
    <location>
        <begin position="1434"/>
        <end position="1673"/>
    </location>
</feature>
<feature type="transmembrane region" description="Helical" evidence="11">
    <location>
        <begin position="562"/>
        <end position="583"/>
    </location>
</feature>
<evidence type="ECO:0000256" key="8">
    <source>
        <dbReference type="ARBA" id="ARBA00022989"/>
    </source>
</evidence>
<keyword evidence="8 11" id="KW-1133">Transmembrane helix</keyword>
<feature type="transmembrane region" description="Helical" evidence="11">
    <location>
        <begin position="595"/>
        <end position="625"/>
    </location>
</feature>
<dbReference type="InterPro" id="IPR036640">
    <property type="entry name" value="ABC1_TM_sf"/>
</dbReference>
<dbReference type="PANTHER" id="PTHR24223">
    <property type="entry name" value="ATP-BINDING CASSETTE SUB-FAMILY C"/>
    <property type="match status" value="1"/>
</dbReference>
<dbReference type="Gene3D" id="1.20.1560.10">
    <property type="entry name" value="ABC transporter type 1, transmembrane domain"/>
    <property type="match status" value="2"/>
</dbReference>
<feature type="transmembrane region" description="Helical" evidence="11">
    <location>
        <begin position="964"/>
        <end position="993"/>
    </location>
</feature>
<feature type="transmembrane region" description="Helical" evidence="11">
    <location>
        <begin position="511"/>
        <end position="530"/>
    </location>
</feature>
<feature type="domain" description="ABC transporter" evidence="12">
    <location>
        <begin position="1054"/>
        <end position="1301"/>
    </location>
</feature>
<dbReference type="CDD" id="cd03244">
    <property type="entry name" value="ABCC_MRP_domain2"/>
    <property type="match status" value="1"/>
</dbReference>
<gene>
    <name evidence="14" type="ORF">B0I35DRAFT_488698</name>
</gene>
<evidence type="ECO:0000256" key="5">
    <source>
        <dbReference type="ARBA" id="ARBA00022737"/>
    </source>
</evidence>
<evidence type="ECO:0000256" key="9">
    <source>
        <dbReference type="ARBA" id="ARBA00023136"/>
    </source>
</evidence>
<dbReference type="FunFam" id="3.40.50.300:FF:000610">
    <property type="entry name" value="Multidrug resistance-associated ABC transporter"/>
    <property type="match status" value="1"/>
</dbReference>
<feature type="transmembrane region" description="Helical" evidence="11">
    <location>
        <begin position="889"/>
        <end position="910"/>
    </location>
</feature>
<dbReference type="PROSITE" id="PS50929">
    <property type="entry name" value="ABC_TM1F"/>
    <property type="match status" value="2"/>
</dbReference>
<evidence type="ECO:0000313" key="15">
    <source>
        <dbReference type="Proteomes" id="UP000813444"/>
    </source>
</evidence>
<organism evidence="14 15">
    <name type="scientific">Stachybotrys elegans</name>
    <dbReference type="NCBI Taxonomy" id="80388"/>
    <lineage>
        <taxon>Eukaryota</taxon>
        <taxon>Fungi</taxon>
        <taxon>Dikarya</taxon>
        <taxon>Ascomycota</taxon>
        <taxon>Pezizomycotina</taxon>
        <taxon>Sordariomycetes</taxon>
        <taxon>Hypocreomycetidae</taxon>
        <taxon>Hypocreales</taxon>
        <taxon>Stachybotryaceae</taxon>
        <taxon>Stachybotrys</taxon>
    </lineage>
</organism>
<feature type="region of interest" description="Disordered" evidence="10">
    <location>
        <begin position="808"/>
        <end position="840"/>
    </location>
</feature>
<dbReference type="EMBL" id="JAGPNK010000011">
    <property type="protein sequence ID" value="KAH7311377.1"/>
    <property type="molecule type" value="Genomic_DNA"/>
</dbReference>
<evidence type="ECO:0000256" key="3">
    <source>
        <dbReference type="ARBA" id="ARBA00022448"/>
    </source>
</evidence>
<dbReference type="CDD" id="cd18604">
    <property type="entry name" value="ABC_6TM_VMR1_D2_like"/>
    <property type="match status" value="1"/>
</dbReference>
<feature type="transmembrane region" description="Helical" evidence="11">
    <location>
        <begin position="1434"/>
        <end position="1458"/>
    </location>
</feature>
<dbReference type="PROSITE" id="PS50893">
    <property type="entry name" value="ABC_TRANSPORTER_2"/>
    <property type="match status" value="2"/>
</dbReference>
<accession>A0A8K0SL59</accession>
<keyword evidence="15" id="KW-1185">Reference proteome</keyword>
<dbReference type="FunFam" id="1.20.1560.10:FF:000013">
    <property type="entry name" value="ABC transporter C family member 2"/>
    <property type="match status" value="1"/>
</dbReference>
<dbReference type="SUPFAM" id="SSF90123">
    <property type="entry name" value="ABC transporter transmembrane region"/>
    <property type="match status" value="2"/>
</dbReference>
<dbReference type="InterPro" id="IPR027417">
    <property type="entry name" value="P-loop_NTPase"/>
</dbReference>
<evidence type="ECO:0000256" key="2">
    <source>
        <dbReference type="ARBA" id="ARBA00009726"/>
    </source>
</evidence>
<comment type="similarity">
    <text evidence="2">Belongs to the ABC transporter superfamily. ABCC family. Conjugate transporter (TC 3.A.1.208) subfamily.</text>
</comment>
<keyword evidence="7" id="KW-0067">ATP-binding</keyword>
<comment type="caution">
    <text evidence="14">The sequence shown here is derived from an EMBL/GenBank/DDBJ whole genome shotgun (WGS) entry which is preliminary data.</text>
</comment>
<evidence type="ECO:0000256" key="11">
    <source>
        <dbReference type="SAM" id="Phobius"/>
    </source>
</evidence>
<evidence type="ECO:0000256" key="6">
    <source>
        <dbReference type="ARBA" id="ARBA00022741"/>
    </source>
</evidence>
<dbReference type="CDD" id="cd03250">
    <property type="entry name" value="ABCC_MRP_domain1"/>
    <property type="match status" value="1"/>
</dbReference>
<dbReference type="SUPFAM" id="SSF52540">
    <property type="entry name" value="P-loop containing nucleoside triphosphate hydrolases"/>
    <property type="match status" value="2"/>
</dbReference>
<dbReference type="InterPro" id="IPR003593">
    <property type="entry name" value="AAA+_ATPase"/>
</dbReference>
<evidence type="ECO:0000256" key="7">
    <source>
        <dbReference type="ARBA" id="ARBA00022840"/>
    </source>
</evidence>
<evidence type="ECO:0000313" key="14">
    <source>
        <dbReference type="EMBL" id="KAH7311377.1"/>
    </source>
</evidence>
<comment type="subcellular location">
    <subcellularLocation>
        <location evidence="1">Membrane</location>
        <topology evidence="1">Multi-pass membrane protein</topology>
    </subcellularLocation>
</comment>
<feature type="compositionally biased region" description="Polar residues" evidence="10">
    <location>
        <begin position="1322"/>
        <end position="1335"/>
    </location>
</feature>
<dbReference type="GO" id="GO:0005737">
    <property type="term" value="C:cytoplasm"/>
    <property type="evidence" value="ECO:0007669"/>
    <property type="project" value="UniProtKB-ARBA"/>
</dbReference>
<dbReference type="Pfam" id="PF00005">
    <property type="entry name" value="ABC_tran"/>
    <property type="match status" value="2"/>
</dbReference>
<feature type="domain" description="ABC transporter" evidence="12">
    <location>
        <begin position="1707"/>
        <end position="1949"/>
    </location>
</feature>
<feature type="region of interest" description="Disordered" evidence="10">
    <location>
        <begin position="1318"/>
        <end position="1345"/>
    </location>
</feature>
<dbReference type="SUPFAM" id="SSF56059">
    <property type="entry name" value="Glutathione synthetase ATP-binding domain-like"/>
    <property type="match status" value="1"/>
</dbReference>
<dbReference type="GO" id="GO:0005524">
    <property type="term" value="F:ATP binding"/>
    <property type="evidence" value="ECO:0007669"/>
    <property type="project" value="UniProtKB-KW"/>
</dbReference>
<feature type="transmembrane region" description="Helical" evidence="11">
    <location>
        <begin position="1367"/>
        <end position="1390"/>
    </location>
</feature>
<dbReference type="Proteomes" id="UP000813444">
    <property type="component" value="Unassembled WGS sequence"/>
</dbReference>
<feature type="transmembrane region" description="Helical" evidence="11">
    <location>
        <begin position="999"/>
        <end position="1019"/>
    </location>
</feature>
<keyword evidence="3" id="KW-0813">Transport</keyword>
<keyword evidence="9 11" id="KW-0472">Membrane</keyword>
<evidence type="ECO:0000256" key="4">
    <source>
        <dbReference type="ARBA" id="ARBA00022692"/>
    </source>
</evidence>
<dbReference type="InterPro" id="IPR011527">
    <property type="entry name" value="ABC1_TM_dom"/>
</dbReference>
<feature type="transmembrane region" description="Helical" evidence="11">
    <location>
        <begin position="1533"/>
        <end position="1552"/>
    </location>
</feature>
<feature type="domain" description="ABC transmembrane type-1" evidence="13">
    <location>
        <begin position="844"/>
        <end position="1024"/>
    </location>
</feature>
<dbReference type="InterPro" id="IPR003439">
    <property type="entry name" value="ABC_transporter-like_ATP-bd"/>
</dbReference>
<dbReference type="InterPro" id="IPR050173">
    <property type="entry name" value="ABC_transporter_C-like"/>
</dbReference>
<evidence type="ECO:0000259" key="12">
    <source>
        <dbReference type="PROSITE" id="PS50893"/>
    </source>
</evidence>
<evidence type="ECO:0000256" key="10">
    <source>
        <dbReference type="SAM" id="MobiDB-lite"/>
    </source>
</evidence>